<name>A0AAD9K2C9_9ANNE</name>
<dbReference type="Proteomes" id="UP001208570">
    <property type="component" value="Unassembled WGS sequence"/>
</dbReference>
<keyword evidence="2" id="KW-1185">Reference proteome</keyword>
<sequence length="201" mass="21645">MVVSQPTVDLGEISVNMADSFARFSEGMISSGHESMHSFPSMHSLAKASPATSFIAETFITAEQVTNTGESDILIMPPDLDDFTNKLTADDARVLVDLLKLAVAGRAGAKGQQALSHVLIALAKNYPQVAEMLLELCVTELEDVAVDTESGAEGLRVEFDRQCSTERRHDPLHIMDGCGRSVSIRSGIISTKNVIVLKILT</sequence>
<dbReference type="EMBL" id="JAODUP010000090">
    <property type="protein sequence ID" value="KAK2162853.1"/>
    <property type="molecule type" value="Genomic_DNA"/>
</dbReference>
<evidence type="ECO:0000313" key="1">
    <source>
        <dbReference type="EMBL" id="KAK2162853.1"/>
    </source>
</evidence>
<proteinExistence type="predicted"/>
<reference evidence="1" key="1">
    <citation type="journal article" date="2023" name="Mol. Biol. Evol.">
        <title>Third-Generation Sequencing Reveals the Adaptive Role of the Epigenome in Three Deep-Sea Polychaetes.</title>
        <authorList>
            <person name="Perez M."/>
            <person name="Aroh O."/>
            <person name="Sun Y."/>
            <person name="Lan Y."/>
            <person name="Juniper S.K."/>
            <person name="Young C.R."/>
            <person name="Angers B."/>
            <person name="Qian P.Y."/>
        </authorList>
    </citation>
    <scope>NUCLEOTIDE SEQUENCE</scope>
    <source>
        <strain evidence="1">P08H-3</strain>
    </source>
</reference>
<gene>
    <name evidence="1" type="ORF">LSH36_90g02038</name>
</gene>
<organism evidence="1 2">
    <name type="scientific">Paralvinella palmiformis</name>
    <dbReference type="NCBI Taxonomy" id="53620"/>
    <lineage>
        <taxon>Eukaryota</taxon>
        <taxon>Metazoa</taxon>
        <taxon>Spiralia</taxon>
        <taxon>Lophotrochozoa</taxon>
        <taxon>Annelida</taxon>
        <taxon>Polychaeta</taxon>
        <taxon>Sedentaria</taxon>
        <taxon>Canalipalpata</taxon>
        <taxon>Terebellida</taxon>
        <taxon>Terebelliformia</taxon>
        <taxon>Alvinellidae</taxon>
        <taxon>Paralvinella</taxon>
    </lineage>
</organism>
<protein>
    <submittedName>
        <fullName evidence="1">Uncharacterized protein</fullName>
    </submittedName>
</protein>
<comment type="caution">
    <text evidence="1">The sequence shown here is derived from an EMBL/GenBank/DDBJ whole genome shotgun (WGS) entry which is preliminary data.</text>
</comment>
<evidence type="ECO:0000313" key="2">
    <source>
        <dbReference type="Proteomes" id="UP001208570"/>
    </source>
</evidence>
<dbReference type="AlphaFoldDB" id="A0AAD9K2C9"/>
<accession>A0AAD9K2C9</accession>